<protein>
    <submittedName>
        <fullName evidence="1">Uncharacterized protein</fullName>
    </submittedName>
</protein>
<keyword evidence="2" id="KW-1185">Reference proteome</keyword>
<organism evidence="1">
    <name type="scientific">Oikopleura dioica</name>
    <name type="common">Tunicate</name>
    <dbReference type="NCBI Taxonomy" id="34765"/>
    <lineage>
        <taxon>Eukaryota</taxon>
        <taxon>Metazoa</taxon>
        <taxon>Chordata</taxon>
        <taxon>Tunicata</taxon>
        <taxon>Appendicularia</taxon>
        <taxon>Copelata</taxon>
        <taxon>Oikopleuridae</taxon>
        <taxon>Oikopleura</taxon>
    </lineage>
</organism>
<sequence length="220" mass="25058">MNSSSNDEIICTAKGYFQKEKHISELKIIFRSPRWLITREHESFSLIVELTPQFTHKFFNKKAAQSPLRSKQCSATWHVEWSTPQDELQPTASQLRFVFATNQAAEARSLDRGLRIAKNSLLEKKPLSLGRSVKKCTRYNNYTPDPCLLKLANCSDLPGIGKCQGQNNLSKPQYSSQNAQCTSCGKPLSISRRVRCWARLSSILCCTSEFDHLLQQKPQF</sequence>
<name>E4X6K2_OIKDI</name>
<accession>E4X6K2</accession>
<proteinExistence type="predicted"/>
<dbReference type="AlphaFoldDB" id="E4X6K2"/>
<evidence type="ECO:0000313" key="2">
    <source>
        <dbReference type="Proteomes" id="UP000001307"/>
    </source>
</evidence>
<dbReference type="Proteomes" id="UP000001307">
    <property type="component" value="Unassembled WGS sequence"/>
</dbReference>
<dbReference type="EMBL" id="FN653027">
    <property type="protein sequence ID" value="CBY07820.1"/>
    <property type="molecule type" value="Genomic_DNA"/>
</dbReference>
<dbReference type="OrthoDB" id="10341358at2759"/>
<dbReference type="InParanoid" id="E4X6K2"/>
<gene>
    <name evidence="1" type="ORF">GSOID_T00003174001</name>
</gene>
<evidence type="ECO:0000313" key="1">
    <source>
        <dbReference type="EMBL" id="CBY07820.1"/>
    </source>
</evidence>
<reference evidence="1" key="1">
    <citation type="journal article" date="2010" name="Science">
        <title>Plasticity of animal genome architecture unmasked by rapid evolution of a pelagic tunicate.</title>
        <authorList>
            <person name="Denoeud F."/>
            <person name="Henriet S."/>
            <person name="Mungpakdee S."/>
            <person name="Aury J.M."/>
            <person name="Da Silva C."/>
            <person name="Brinkmann H."/>
            <person name="Mikhaleva J."/>
            <person name="Olsen L.C."/>
            <person name="Jubin C."/>
            <person name="Canestro C."/>
            <person name="Bouquet J.M."/>
            <person name="Danks G."/>
            <person name="Poulain J."/>
            <person name="Campsteijn C."/>
            <person name="Adamski M."/>
            <person name="Cross I."/>
            <person name="Yadetie F."/>
            <person name="Muffato M."/>
            <person name="Louis A."/>
            <person name="Butcher S."/>
            <person name="Tsagkogeorga G."/>
            <person name="Konrad A."/>
            <person name="Singh S."/>
            <person name="Jensen M.F."/>
            <person name="Cong E.H."/>
            <person name="Eikeseth-Otteraa H."/>
            <person name="Noel B."/>
            <person name="Anthouard V."/>
            <person name="Porcel B.M."/>
            <person name="Kachouri-Lafond R."/>
            <person name="Nishino A."/>
            <person name="Ugolini M."/>
            <person name="Chourrout P."/>
            <person name="Nishida H."/>
            <person name="Aasland R."/>
            <person name="Huzurbazar S."/>
            <person name="Westhof E."/>
            <person name="Delsuc F."/>
            <person name="Lehrach H."/>
            <person name="Reinhardt R."/>
            <person name="Weissenbach J."/>
            <person name="Roy S.W."/>
            <person name="Artiguenave F."/>
            <person name="Postlethwait J.H."/>
            <person name="Manak J.R."/>
            <person name="Thompson E.M."/>
            <person name="Jaillon O."/>
            <person name="Du Pasquier L."/>
            <person name="Boudinot P."/>
            <person name="Liberles D.A."/>
            <person name="Volff J.N."/>
            <person name="Philippe H."/>
            <person name="Lenhard B."/>
            <person name="Roest Crollius H."/>
            <person name="Wincker P."/>
            <person name="Chourrout D."/>
        </authorList>
    </citation>
    <scope>NUCLEOTIDE SEQUENCE [LARGE SCALE GENOMIC DNA]</scope>
</reference>